<dbReference type="RefSeq" id="WP_114350726.1">
    <property type="nucleotide sequence ID" value="NZ_QPJL01000032.1"/>
</dbReference>
<dbReference type="GO" id="GO:0016787">
    <property type="term" value="F:hydrolase activity"/>
    <property type="evidence" value="ECO:0007669"/>
    <property type="project" value="UniProtKB-KW"/>
</dbReference>
<dbReference type="InterPro" id="IPR008201">
    <property type="entry name" value="HepT-like"/>
</dbReference>
<evidence type="ECO:0000256" key="4">
    <source>
        <dbReference type="ARBA" id="ARBA00022741"/>
    </source>
</evidence>
<sequence>MVTAAADTLAFTEGMAEDDFLTDLRTQRAVVMSLMIVGEAASRILSDHPDFANAKTAIPWRGIRGMRNRIAHGYFDIDLHVVWTTVQTELPALIKHLSQP</sequence>
<evidence type="ECO:0000256" key="1">
    <source>
        <dbReference type="ARBA" id="ARBA00022553"/>
    </source>
</evidence>
<organism evidence="6 7">
    <name type="scientific">Paracoccus lutimaris</name>
    <dbReference type="NCBI Taxonomy" id="1490030"/>
    <lineage>
        <taxon>Bacteria</taxon>
        <taxon>Pseudomonadati</taxon>
        <taxon>Pseudomonadota</taxon>
        <taxon>Alphaproteobacteria</taxon>
        <taxon>Rhodobacterales</taxon>
        <taxon>Paracoccaceae</taxon>
        <taxon>Paracoccus</taxon>
    </lineage>
</organism>
<keyword evidence="2" id="KW-1277">Toxin-antitoxin system</keyword>
<dbReference type="GO" id="GO:0000166">
    <property type="term" value="F:nucleotide binding"/>
    <property type="evidence" value="ECO:0007669"/>
    <property type="project" value="UniProtKB-KW"/>
</dbReference>
<dbReference type="InterPro" id="IPR051813">
    <property type="entry name" value="HepT_RNase_toxin"/>
</dbReference>
<gene>
    <name evidence="6" type="ORF">DFP89_1327</name>
</gene>
<name>A0A368YHF9_9RHOB</name>
<dbReference type="EMBL" id="QPJL01000032">
    <property type="protein sequence ID" value="RCW78756.1"/>
    <property type="molecule type" value="Genomic_DNA"/>
</dbReference>
<evidence type="ECO:0000256" key="3">
    <source>
        <dbReference type="ARBA" id="ARBA00022722"/>
    </source>
</evidence>
<dbReference type="GO" id="GO:0004540">
    <property type="term" value="F:RNA nuclease activity"/>
    <property type="evidence" value="ECO:0007669"/>
    <property type="project" value="InterPro"/>
</dbReference>
<keyword evidence="5" id="KW-0378">Hydrolase</keyword>
<evidence type="ECO:0000256" key="5">
    <source>
        <dbReference type="ARBA" id="ARBA00022801"/>
    </source>
</evidence>
<keyword evidence="7" id="KW-1185">Reference proteome</keyword>
<evidence type="ECO:0000313" key="6">
    <source>
        <dbReference type="EMBL" id="RCW78756.1"/>
    </source>
</evidence>
<dbReference type="Pfam" id="PF01934">
    <property type="entry name" value="HepT-like"/>
    <property type="match status" value="1"/>
</dbReference>
<evidence type="ECO:0000313" key="7">
    <source>
        <dbReference type="Proteomes" id="UP000253345"/>
    </source>
</evidence>
<dbReference type="AlphaFoldDB" id="A0A368YHF9"/>
<accession>A0A368YHF9</accession>
<dbReference type="GO" id="GO:0110001">
    <property type="term" value="C:toxin-antitoxin complex"/>
    <property type="evidence" value="ECO:0007669"/>
    <property type="project" value="InterPro"/>
</dbReference>
<dbReference type="PANTHER" id="PTHR34139:SF1">
    <property type="entry name" value="RNASE MJ1380-RELATED"/>
    <property type="match status" value="1"/>
</dbReference>
<dbReference type="PANTHER" id="PTHR34139">
    <property type="entry name" value="UPF0331 PROTEIN MJ0127"/>
    <property type="match status" value="1"/>
</dbReference>
<comment type="caution">
    <text evidence="6">The sequence shown here is derived from an EMBL/GenBank/DDBJ whole genome shotgun (WGS) entry which is preliminary data.</text>
</comment>
<evidence type="ECO:0000256" key="2">
    <source>
        <dbReference type="ARBA" id="ARBA00022649"/>
    </source>
</evidence>
<keyword evidence="3" id="KW-0540">Nuclease</keyword>
<protein>
    <submittedName>
        <fullName evidence="6">Uncharacterized protein with HEPN domain</fullName>
    </submittedName>
</protein>
<dbReference type="OrthoDB" id="4829434at2"/>
<reference evidence="6 7" key="1">
    <citation type="submission" date="2018-07" db="EMBL/GenBank/DDBJ databases">
        <title>Genomic Encyclopedia of Type Strains, Phase III (KMG-III): the genomes of soil and plant-associated and newly described type strains.</title>
        <authorList>
            <person name="Whitman W."/>
        </authorList>
    </citation>
    <scope>NUCLEOTIDE SEQUENCE [LARGE SCALE GENOMIC DNA]</scope>
    <source>
        <strain evidence="6 7">CECT 8525</strain>
    </source>
</reference>
<keyword evidence="4" id="KW-0547">Nucleotide-binding</keyword>
<keyword evidence="1" id="KW-0597">Phosphoprotein</keyword>
<proteinExistence type="predicted"/>
<dbReference type="Proteomes" id="UP000253345">
    <property type="component" value="Unassembled WGS sequence"/>
</dbReference>